<dbReference type="Proteomes" id="UP001634747">
    <property type="component" value="Unassembled WGS sequence"/>
</dbReference>
<reference evidence="1 2" key="1">
    <citation type="submission" date="2024-12" db="EMBL/GenBank/DDBJ databases">
        <authorList>
            <person name="Lee Y."/>
        </authorList>
    </citation>
    <scope>NUCLEOTIDE SEQUENCE [LARGE SCALE GENOMIC DNA]</scope>
    <source>
        <strain evidence="1 2">03SUJ4</strain>
    </source>
</reference>
<keyword evidence="2" id="KW-1185">Reference proteome</keyword>
<protein>
    <submittedName>
        <fullName evidence="1">Uncharacterized protein</fullName>
    </submittedName>
</protein>
<dbReference type="RefSeq" id="WP_263414141.1">
    <property type="nucleotide sequence ID" value="NZ_BAABBH010000001.1"/>
</dbReference>
<name>A0ABW9KH45_9BACT</name>
<dbReference type="EMBL" id="JBJYXY010000001">
    <property type="protein sequence ID" value="MFN2974291.1"/>
    <property type="molecule type" value="Genomic_DNA"/>
</dbReference>
<accession>A0ABW9KH45</accession>
<comment type="caution">
    <text evidence="1">The sequence shown here is derived from an EMBL/GenBank/DDBJ whole genome shotgun (WGS) entry which is preliminary data.</text>
</comment>
<evidence type="ECO:0000313" key="2">
    <source>
        <dbReference type="Proteomes" id="UP001634747"/>
    </source>
</evidence>
<organism evidence="1 2">
    <name type="scientific">Terriglobus aquaticus</name>
    <dbReference type="NCBI Taxonomy" id="940139"/>
    <lineage>
        <taxon>Bacteria</taxon>
        <taxon>Pseudomonadati</taxon>
        <taxon>Acidobacteriota</taxon>
        <taxon>Terriglobia</taxon>
        <taxon>Terriglobales</taxon>
        <taxon>Acidobacteriaceae</taxon>
        <taxon>Terriglobus</taxon>
    </lineage>
</organism>
<sequence>MKNRAAIYPFELGFVVIVRAAGSVWTKHYEHDLQAISDLHRIHLLHDTDTSSFMGDFKLPDVFDTDPLEASGFQRCAEIVH</sequence>
<evidence type="ECO:0000313" key="1">
    <source>
        <dbReference type="EMBL" id="MFN2974291.1"/>
    </source>
</evidence>
<proteinExistence type="predicted"/>
<gene>
    <name evidence="1" type="ORF">ACK2TP_00805</name>
</gene>